<evidence type="ECO:0000259" key="11">
    <source>
        <dbReference type="PROSITE" id="PS50893"/>
    </source>
</evidence>
<name>A0A923HX20_9FIRM</name>
<dbReference type="InterPro" id="IPR003593">
    <property type="entry name" value="AAA+_ATPase"/>
</dbReference>
<keyword evidence="8 10" id="KW-1133">Transmembrane helix</keyword>
<dbReference type="Gene3D" id="3.40.50.300">
    <property type="entry name" value="P-loop containing nucleotide triphosphate hydrolases"/>
    <property type="match status" value="1"/>
</dbReference>
<dbReference type="Proteomes" id="UP000616595">
    <property type="component" value="Unassembled WGS sequence"/>
</dbReference>
<evidence type="ECO:0000256" key="2">
    <source>
        <dbReference type="ARBA" id="ARBA00022448"/>
    </source>
</evidence>
<dbReference type="NCBIfam" id="TIGR03797">
    <property type="entry name" value="NHLM_micro_ABC2"/>
    <property type="match status" value="1"/>
</dbReference>
<dbReference type="InterPro" id="IPR022515">
    <property type="entry name" value="NHPM_micro_ABC2"/>
</dbReference>
<dbReference type="GO" id="GO:0005886">
    <property type="term" value="C:plasma membrane"/>
    <property type="evidence" value="ECO:0007669"/>
    <property type="project" value="UniProtKB-SubCell"/>
</dbReference>
<keyword evidence="6" id="KW-0788">Thiol protease</keyword>
<keyword evidence="2" id="KW-0813">Transport</keyword>
<dbReference type="Pfam" id="PF00664">
    <property type="entry name" value="ABC_membrane"/>
    <property type="match status" value="1"/>
</dbReference>
<dbReference type="AlphaFoldDB" id="A0A923HX20"/>
<evidence type="ECO:0000256" key="1">
    <source>
        <dbReference type="ARBA" id="ARBA00004651"/>
    </source>
</evidence>
<evidence type="ECO:0000256" key="7">
    <source>
        <dbReference type="ARBA" id="ARBA00022840"/>
    </source>
</evidence>
<dbReference type="GO" id="GO:0016887">
    <property type="term" value="F:ATP hydrolysis activity"/>
    <property type="evidence" value="ECO:0007669"/>
    <property type="project" value="InterPro"/>
</dbReference>
<keyword evidence="7" id="KW-0067">ATP-binding</keyword>
<keyword evidence="3" id="KW-1003">Cell membrane</keyword>
<evidence type="ECO:0000256" key="9">
    <source>
        <dbReference type="ARBA" id="ARBA00023136"/>
    </source>
</evidence>
<dbReference type="PANTHER" id="PTHR24221:SF654">
    <property type="entry name" value="ATP-BINDING CASSETTE SUB-FAMILY B MEMBER 6"/>
    <property type="match status" value="1"/>
</dbReference>
<evidence type="ECO:0000256" key="3">
    <source>
        <dbReference type="ARBA" id="ARBA00022475"/>
    </source>
</evidence>
<evidence type="ECO:0000256" key="4">
    <source>
        <dbReference type="ARBA" id="ARBA00022692"/>
    </source>
</evidence>
<proteinExistence type="predicted"/>
<dbReference type="SMART" id="SM00382">
    <property type="entry name" value="AAA"/>
    <property type="match status" value="1"/>
</dbReference>
<keyword evidence="4 10" id="KW-0812">Transmembrane</keyword>
<reference evidence="13" key="1">
    <citation type="submission" date="2019-10" db="EMBL/GenBank/DDBJ databases">
        <authorList>
            <person name="Ross D.E."/>
            <person name="Gulliver D."/>
        </authorList>
    </citation>
    <scope>NUCLEOTIDE SEQUENCE</scope>
    <source>
        <strain evidence="13">DER-2019</strain>
    </source>
</reference>
<evidence type="ECO:0000256" key="10">
    <source>
        <dbReference type="SAM" id="Phobius"/>
    </source>
</evidence>
<dbReference type="EMBL" id="WJBD01000007">
    <property type="protein sequence ID" value="MBC3888204.1"/>
    <property type="molecule type" value="Genomic_DNA"/>
</dbReference>
<dbReference type="GO" id="GO:0008234">
    <property type="term" value="F:cysteine-type peptidase activity"/>
    <property type="evidence" value="ECO:0007669"/>
    <property type="project" value="UniProtKB-KW"/>
</dbReference>
<dbReference type="InterPro" id="IPR011527">
    <property type="entry name" value="ABC1_TM_dom"/>
</dbReference>
<feature type="domain" description="ABC transporter" evidence="11">
    <location>
        <begin position="488"/>
        <end position="721"/>
    </location>
</feature>
<feature type="transmembrane region" description="Helical" evidence="10">
    <location>
        <begin position="318"/>
        <end position="338"/>
    </location>
</feature>
<organism evidence="13 14">
    <name type="scientific">Acetobacterium paludosum</name>
    <dbReference type="NCBI Taxonomy" id="52693"/>
    <lineage>
        <taxon>Bacteria</taxon>
        <taxon>Bacillati</taxon>
        <taxon>Bacillota</taxon>
        <taxon>Clostridia</taxon>
        <taxon>Eubacteriales</taxon>
        <taxon>Eubacteriaceae</taxon>
        <taxon>Acetobacterium</taxon>
    </lineage>
</organism>
<keyword evidence="14" id="KW-1185">Reference proteome</keyword>
<gene>
    <name evidence="13" type="ORF">GH810_07770</name>
</gene>
<dbReference type="SUPFAM" id="SSF90123">
    <property type="entry name" value="ABC transporter transmembrane region"/>
    <property type="match status" value="1"/>
</dbReference>
<dbReference type="GO" id="GO:0034040">
    <property type="term" value="F:ATPase-coupled lipid transmembrane transporter activity"/>
    <property type="evidence" value="ECO:0007669"/>
    <property type="project" value="TreeGrafter"/>
</dbReference>
<dbReference type="InterPro" id="IPR003439">
    <property type="entry name" value="ABC_transporter-like_ATP-bd"/>
</dbReference>
<reference evidence="13" key="2">
    <citation type="submission" date="2020-10" db="EMBL/GenBank/DDBJ databases">
        <title>Comparative genomics of the Acetobacterium genus.</title>
        <authorList>
            <person name="Marshall C."/>
            <person name="May H."/>
            <person name="Norman S."/>
        </authorList>
    </citation>
    <scope>NUCLEOTIDE SEQUENCE</scope>
    <source>
        <strain evidence="13">DER-2019</strain>
    </source>
</reference>
<dbReference type="GO" id="GO:0005524">
    <property type="term" value="F:ATP binding"/>
    <property type="evidence" value="ECO:0007669"/>
    <property type="project" value="UniProtKB-KW"/>
</dbReference>
<evidence type="ECO:0000313" key="14">
    <source>
        <dbReference type="Proteomes" id="UP000616595"/>
    </source>
</evidence>
<dbReference type="PROSITE" id="PS50929">
    <property type="entry name" value="ABC_TM1F"/>
    <property type="match status" value="1"/>
</dbReference>
<evidence type="ECO:0000313" key="13">
    <source>
        <dbReference type="EMBL" id="MBC3888204.1"/>
    </source>
</evidence>
<dbReference type="RefSeq" id="WP_148567540.1">
    <property type="nucleotide sequence ID" value="NZ_RXYA01000010.1"/>
</dbReference>
<keyword evidence="5" id="KW-0547">Nucleotide-binding</keyword>
<dbReference type="PROSITE" id="PS00211">
    <property type="entry name" value="ABC_TRANSPORTER_1"/>
    <property type="match status" value="1"/>
</dbReference>
<dbReference type="SUPFAM" id="SSF52540">
    <property type="entry name" value="P-loop containing nucleoside triphosphate hydrolases"/>
    <property type="match status" value="1"/>
</dbReference>
<keyword evidence="6" id="KW-0645">Protease</keyword>
<feature type="transmembrane region" description="Helical" evidence="10">
    <location>
        <begin position="214"/>
        <end position="234"/>
    </location>
</feature>
<dbReference type="FunFam" id="3.40.50.300:FF:000299">
    <property type="entry name" value="ABC transporter ATP-binding protein/permease"/>
    <property type="match status" value="1"/>
</dbReference>
<dbReference type="InterPro" id="IPR027417">
    <property type="entry name" value="P-loop_NTPase"/>
</dbReference>
<dbReference type="InterPro" id="IPR036640">
    <property type="entry name" value="ABC1_TM_sf"/>
</dbReference>
<keyword evidence="9 10" id="KW-0472">Membrane</keyword>
<protein>
    <submittedName>
        <fullName evidence="13">NHLP bacteriocin export ABC transporter permease/ATPase subunit</fullName>
    </submittedName>
</protein>
<keyword evidence="6" id="KW-0378">Hydrolase</keyword>
<comment type="subcellular location">
    <subcellularLocation>
        <location evidence="1">Cell membrane</location>
        <topology evidence="1">Multi-pass membrane protein</topology>
    </subcellularLocation>
</comment>
<feature type="transmembrane region" description="Helical" evidence="10">
    <location>
        <begin position="293"/>
        <end position="312"/>
    </location>
</feature>
<evidence type="ECO:0000256" key="5">
    <source>
        <dbReference type="ARBA" id="ARBA00022741"/>
    </source>
</evidence>
<feature type="transmembrane region" description="Helical" evidence="10">
    <location>
        <begin position="165"/>
        <end position="194"/>
    </location>
</feature>
<comment type="caution">
    <text evidence="13">The sequence shown here is derived from an EMBL/GenBank/DDBJ whole genome shotgun (WGS) entry which is preliminary data.</text>
</comment>
<dbReference type="InterPro" id="IPR017871">
    <property type="entry name" value="ABC_transporter-like_CS"/>
</dbReference>
<evidence type="ECO:0000256" key="6">
    <source>
        <dbReference type="ARBA" id="ARBA00022807"/>
    </source>
</evidence>
<dbReference type="Gene3D" id="1.20.1560.10">
    <property type="entry name" value="ABC transporter type 1, transmembrane domain"/>
    <property type="match status" value="1"/>
</dbReference>
<dbReference type="PANTHER" id="PTHR24221">
    <property type="entry name" value="ATP-BINDING CASSETTE SUB-FAMILY B"/>
    <property type="match status" value="1"/>
</dbReference>
<dbReference type="GO" id="GO:0140359">
    <property type="term" value="F:ABC-type transporter activity"/>
    <property type="evidence" value="ECO:0007669"/>
    <property type="project" value="InterPro"/>
</dbReference>
<dbReference type="OrthoDB" id="9762778at2"/>
<evidence type="ECO:0000259" key="12">
    <source>
        <dbReference type="PROSITE" id="PS50929"/>
    </source>
</evidence>
<feature type="transmembrane region" description="Helical" evidence="10">
    <location>
        <begin position="435"/>
        <end position="457"/>
    </location>
</feature>
<dbReference type="PROSITE" id="PS50893">
    <property type="entry name" value="ABC_TRANSPORTER_2"/>
    <property type="match status" value="1"/>
</dbReference>
<evidence type="ECO:0000256" key="8">
    <source>
        <dbReference type="ARBA" id="ARBA00022989"/>
    </source>
</evidence>
<feature type="transmembrane region" description="Helical" evidence="10">
    <location>
        <begin position="397"/>
        <end position="420"/>
    </location>
</feature>
<dbReference type="InterPro" id="IPR039421">
    <property type="entry name" value="Type_1_exporter"/>
</dbReference>
<accession>A0A923HX20</accession>
<sequence length="736" mass="81533">MGWFDDQIKERLKNDNDQFEEAFANMSSVVMGRSILTEFAADDRRVNDAISEILAYYAIKMEETEESFPNLNEKLEYHMRPHGFMRRSIKLSEGWYRDGIGALLGETTEGEIVALIPGKFSGYSYFDFQIGKRVKVTKKNVKKLADEAICFYKPFPMKKLKISDLLLYTFRTLSVMDVVAVLLSTLMMTLMGMLLPYINFLIFNQVIPSGEVGLILPIALFYTGVVVSQLLIGITNSLIQSRINTKINVSVQSAAMMRVLMMPAVFFKDYSAGELGSRVEYINNLCNKLQQTILSVGLTSLFSLVYITQIFAYAPGLVIPALSVIVCSSIITLGTTLVSMKRTRMSMGLSAKQSGMQYALISGIQKIRLTGSEKRAFGKWANAYSEIARIIYDPPALLKYSSVLSTAINMIGMIAIYFYAVQTSVGVAGYMAFNASYGMVSGSFASLFGIVTTIAGIKPTLEMALPLLETEPEAAVGKKMVTKVKGNIELSNVSFRYQEDMPLIIDNLSLKIRPGQYIAIVGQTGCGKSTLLRLLLGFETPIKGAVYYDNKDLTTVDLKSLRRNIGVVLQNGKLMQGDIFGNIVVTAPWLTMEDAWEAAELAGIADDIRDMPMGMHTIISEGSGSISGGQKQRLMIARAVASKPKIIMFDEATSALDNITQKHVSQSLEKLKSTRIVIAHRLSTIRQCDRIIVLDRGKIIEDGNYEELIAKDGYLAELVSRQRLDDTAFVEVTTVY</sequence>
<feature type="domain" description="ABC transmembrane type-1" evidence="12">
    <location>
        <begin position="179"/>
        <end position="456"/>
    </location>
</feature>
<dbReference type="Pfam" id="PF00005">
    <property type="entry name" value="ABC_tran"/>
    <property type="match status" value="1"/>
</dbReference>